<accession>A0A5C6DAG8</accession>
<feature type="region of interest" description="Disordered" evidence="1">
    <location>
        <begin position="55"/>
        <end position="83"/>
    </location>
</feature>
<protein>
    <submittedName>
        <fullName evidence="2">Uncharacterized protein</fullName>
    </submittedName>
</protein>
<dbReference type="Proteomes" id="UP000319143">
    <property type="component" value="Unassembled WGS sequence"/>
</dbReference>
<organism evidence="2 3">
    <name type="scientific">Novipirellula artificiosorum</name>
    <dbReference type="NCBI Taxonomy" id="2528016"/>
    <lineage>
        <taxon>Bacteria</taxon>
        <taxon>Pseudomonadati</taxon>
        <taxon>Planctomycetota</taxon>
        <taxon>Planctomycetia</taxon>
        <taxon>Pirellulales</taxon>
        <taxon>Pirellulaceae</taxon>
        <taxon>Novipirellula</taxon>
    </lineage>
</organism>
<keyword evidence="3" id="KW-1185">Reference proteome</keyword>
<evidence type="ECO:0000313" key="3">
    <source>
        <dbReference type="Proteomes" id="UP000319143"/>
    </source>
</evidence>
<comment type="caution">
    <text evidence="2">The sequence shown here is derived from an EMBL/GenBank/DDBJ whole genome shotgun (WGS) entry which is preliminary data.</text>
</comment>
<name>A0A5C6DAG8_9BACT</name>
<dbReference type="EMBL" id="SJPV01000009">
    <property type="protein sequence ID" value="TWU33882.1"/>
    <property type="molecule type" value="Genomic_DNA"/>
</dbReference>
<sequence>MIKPKDRTHWTVTLRPEAWVGDDDAVLRSMRRFLKAALRSYGLRCVDVSQIAPEQAEGLTRDPRRPDGSMRLTDTMEDYRCGD</sequence>
<evidence type="ECO:0000313" key="2">
    <source>
        <dbReference type="EMBL" id="TWU33882.1"/>
    </source>
</evidence>
<reference evidence="2 3" key="1">
    <citation type="submission" date="2019-02" db="EMBL/GenBank/DDBJ databases">
        <title>Deep-cultivation of Planctomycetes and their phenomic and genomic characterization uncovers novel biology.</title>
        <authorList>
            <person name="Wiegand S."/>
            <person name="Jogler M."/>
            <person name="Boedeker C."/>
            <person name="Pinto D."/>
            <person name="Vollmers J."/>
            <person name="Rivas-Marin E."/>
            <person name="Kohn T."/>
            <person name="Peeters S.H."/>
            <person name="Heuer A."/>
            <person name="Rast P."/>
            <person name="Oberbeckmann S."/>
            <person name="Bunk B."/>
            <person name="Jeske O."/>
            <person name="Meyerdierks A."/>
            <person name="Storesund J.E."/>
            <person name="Kallscheuer N."/>
            <person name="Luecker S."/>
            <person name="Lage O.M."/>
            <person name="Pohl T."/>
            <person name="Merkel B.J."/>
            <person name="Hornburger P."/>
            <person name="Mueller R.-W."/>
            <person name="Bruemmer F."/>
            <person name="Labrenz M."/>
            <person name="Spormann A.M."/>
            <person name="Op Den Camp H."/>
            <person name="Overmann J."/>
            <person name="Amann R."/>
            <person name="Jetten M.S.M."/>
            <person name="Mascher T."/>
            <person name="Medema M.H."/>
            <person name="Devos D.P."/>
            <person name="Kaster A.-K."/>
            <person name="Ovreas L."/>
            <person name="Rohde M."/>
            <person name="Galperin M.Y."/>
            <person name="Jogler C."/>
        </authorList>
    </citation>
    <scope>NUCLEOTIDE SEQUENCE [LARGE SCALE GENOMIC DNA]</scope>
    <source>
        <strain evidence="2 3">Poly41</strain>
    </source>
</reference>
<proteinExistence type="predicted"/>
<dbReference type="AlphaFoldDB" id="A0A5C6DAG8"/>
<dbReference type="RefSeq" id="WP_146529320.1">
    <property type="nucleotide sequence ID" value="NZ_SJPV01000009.1"/>
</dbReference>
<gene>
    <name evidence="2" type="ORF">Poly41_48820</name>
</gene>
<feature type="compositionally biased region" description="Basic and acidic residues" evidence="1">
    <location>
        <begin position="59"/>
        <end position="68"/>
    </location>
</feature>
<evidence type="ECO:0000256" key="1">
    <source>
        <dbReference type="SAM" id="MobiDB-lite"/>
    </source>
</evidence>